<evidence type="ECO:0000313" key="2">
    <source>
        <dbReference type="EMBL" id="MEV0712078.1"/>
    </source>
</evidence>
<accession>A0ABV3G373</accession>
<sequence>MTISSQESFEVVPEHVSDAGRYVQAVAQELVTGVRSADSEVAALMSTWTGGAATAYLAGWEETRQGAIQTLEALADMAELLGVVSETLTAADQSNAGQFGSLSLPPVN</sequence>
<gene>
    <name evidence="2" type="ORF">AB0I48_31410</name>
</gene>
<comment type="caution">
    <text evidence="2">The sequence shown here is derived from an EMBL/GenBank/DDBJ whole genome shotgun (WGS) entry which is preliminary data.</text>
</comment>
<dbReference type="InterPro" id="IPR036689">
    <property type="entry name" value="ESAT-6-like_sf"/>
</dbReference>
<proteinExistence type="inferred from homology"/>
<dbReference type="InterPro" id="IPR010310">
    <property type="entry name" value="T7SS_ESAT-6-like"/>
</dbReference>
<dbReference type="NCBIfam" id="TIGR03930">
    <property type="entry name" value="WXG100_ESAT6"/>
    <property type="match status" value="1"/>
</dbReference>
<dbReference type="RefSeq" id="WP_357788864.1">
    <property type="nucleotide sequence ID" value="NZ_JBFAKC010000019.1"/>
</dbReference>
<comment type="similarity">
    <text evidence="1">Belongs to the WXG100 family.</text>
</comment>
<dbReference type="Proteomes" id="UP001551695">
    <property type="component" value="Unassembled WGS sequence"/>
</dbReference>
<dbReference type="SUPFAM" id="SSF140453">
    <property type="entry name" value="EsxAB dimer-like"/>
    <property type="match status" value="1"/>
</dbReference>
<protein>
    <recommendedName>
        <fullName evidence="1">ESAT-6-like protein</fullName>
    </recommendedName>
</protein>
<dbReference type="Pfam" id="PF06013">
    <property type="entry name" value="WXG100"/>
    <property type="match status" value="1"/>
</dbReference>
<evidence type="ECO:0000256" key="1">
    <source>
        <dbReference type="RuleBase" id="RU362001"/>
    </source>
</evidence>
<dbReference type="EMBL" id="JBFAKC010000019">
    <property type="protein sequence ID" value="MEV0712078.1"/>
    <property type="molecule type" value="Genomic_DNA"/>
</dbReference>
<evidence type="ECO:0000313" key="3">
    <source>
        <dbReference type="Proteomes" id="UP001551695"/>
    </source>
</evidence>
<dbReference type="Gene3D" id="1.10.287.1060">
    <property type="entry name" value="ESAT-6-like"/>
    <property type="match status" value="1"/>
</dbReference>
<keyword evidence="3" id="KW-1185">Reference proteome</keyword>
<organism evidence="2 3">
    <name type="scientific">Nocardia aurea</name>
    <dbReference type="NCBI Taxonomy" id="2144174"/>
    <lineage>
        <taxon>Bacteria</taxon>
        <taxon>Bacillati</taxon>
        <taxon>Actinomycetota</taxon>
        <taxon>Actinomycetes</taxon>
        <taxon>Mycobacteriales</taxon>
        <taxon>Nocardiaceae</taxon>
        <taxon>Nocardia</taxon>
    </lineage>
</organism>
<reference evidence="2 3" key="1">
    <citation type="submission" date="2024-06" db="EMBL/GenBank/DDBJ databases">
        <title>The Natural Products Discovery Center: Release of the First 8490 Sequenced Strains for Exploring Actinobacteria Biosynthetic Diversity.</title>
        <authorList>
            <person name="Kalkreuter E."/>
            <person name="Kautsar S.A."/>
            <person name="Yang D."/>
            <person name="Bader C.D."/>
            <person name="Teijaro C.N."/>
            <person name="Fluegel L."/>
            <person name="Davis C.M."/>
            <person name="Simpson J.R."/>
            <person name="Lauterbach L."/>
            <person name="Steele A.D."/>
            <person name="Gui C."/>
            <person name="Meng S."/>
            <person name="Li G."/>
            <person name="Viehrig K."/>
            <person name="Ye F."/>
            <person name="Su P."/>
            <person name="Kiefer A.F."/>
            <person name="Nichols A."/>
            <person name="Cepeda A.J."/>
            <person name="Yan W."/>
            <person name="Fan B."/>
            <person name="Jiang Y."/>
            <person name="Adhikari A."/>
            <person name="Zheng C.-J."/>
            <person name="Schuster L."/>
            <person name="Cowan T.M."/>
            <person name="Smanski M.J."/>
            <person name="Chevrette M.G."/>
            <person name="De Carvalho L.P.S."/>
            <person name="Shen B."/>
        </authorList>
    </citation>
    <scope>NUCLEOTIDE SEQUENCE [LARGE SCALE GENOMIC DNA]</scope>
    <source>
        <strain evidence="2 3">NPDC050403</strain>
    </source>
</reference>
<name>A0ABV3G373_9NOCA</name>